<evidence type="ECO:0000313" key="2">
    <source>
        <dbReference type="Proteomes" id="UP001140087"/>
    </source>
</evidence>
<organism evidence="1 2">
    <name type="scientific">Coemansia helicoidea</name>
    <dbReference type="NCBI Taxonomy" id="1286919"/>
    <lineage>
        <taxon>Eukaryota</taxon>
        <taxon>Fungi</taxon>
        <taxon>Fungi incertae sedis</taxon>
        <taxon>Zoopagomycota</taxon>
        <taxon>Kickxellomycotina</taxon>
        <taxon>Kickxellomycetes</taxon>
        <taxon>Kickxellales</taxon>
        <taxon>Kickxellaceae</taxon>
        <taxon>Coemansia</taxon>
    </lineage>
</organism>
<gene>
    <name evidence="1" type="ORF">H4R21_004867</name>
</gene>
<dbReference type="Proteomes" id="UP001140087">
    <property type="component" value="Unassembled WGS sequence"/>
</dbReference>
<evidence type="ECO:0000313" key="1">
    <source>
        <dbReference type="EMBL" id="KAJ2796042.1"/>
    </source>
</evidence>
<keyword evidence="2" id="KW-1185">Reference proteome</keyword>
<comment type="caution">
    <text evidence="1">The sequence shown here is derived from an EMBL/GenBank/DDBJ whole genome shotgun (WGS) entry which is preliminary data.</text>
</comment>
<proteinExistence type="predicted"/>
<sequence length="85" mass="8132">MKFAVVAAASAVPMVAMASFIDDAISAVGGVVNDATAAIQSVASRVEDDFNAGNTPHSGGPATVKTAGVAATAALAAAAAFAQLI</sequence>
<name>A0ACC1KVH9_9FUNG</name>
<accession>A0ACC1KVH9</accession>
<reference evidence="1" key="1">
    <citation type="submission" date="2022-07" db="EMBL/GenBank/DDBJ databases">
        <title>Phylogenomic reconstructions and comparative analyses of Kickxellomycotina fungi.</title>
        <authorList>
            <person name="Reynolds N.K."/>
            <person name="Stajich J.E."/>
            <person name="Barry K."/>
            <person name="Grigoriev I.V."/>
            <person name="Crous P."/>
            <person name="Smith M.E."/>
        </authorList>
    </citation>
    <scope>NUCLEOTIDE SEQUENCE</scope>
    <source>
        <strain evidence="1">BCRC 34780</strain>
    </source>
</reference>
<dbReference type="EMBL" id="JANBUN010001986">
    <property type="protein sequence ID" value="KAJ2796042.1"/>
    <property type="molecule type" value="Genomic_DNA"/>
</dbReference>
<protein>
    <submittedName>
        <fullName evidence="1">Uncharacterized protein</fullName>
    </submittedName>
</protein>